<name>A0A1J8PLE7_9AGAM</name>
<comment type="caution">
    <text evidence="2">The sequence shown here is derived from an EMBL/GenBank/DDBJ whole genome shotgun (WGS) entry which is preliminary data.</text>
</comment>
<sequence length="60" mass="6665">MHYEIPGQALFDGFKRRNMHEGLFDILRMASGSAHVKSDNSGWAEKRSKQVESKGTSSGP</sequence>
<keyword evidence="3" id="KW-1185">Reference proteome</keyword>
<evidence type="ECO:0000313" key="2">
    <source>
        <dbReference type="EMBL" id="OJA09974.1"/>
    </source>
</evidence>
<evidence type="ECO:0000256" key="1">
    <source>
        <dbReference type="SAM" id="MobiDB-lite"/>
    </source>
</evidence>
<gene>
    <name evidence="2" type="ORF">AZE42_12015</name>
</gene>
<protein>
    <submittedName>
        <fullName evidence="2">Uncharacterized protein</fullName>
    </submittedName>
</protein>
<dbReference type="AlphaFoldDB" id="A0A1J8PLE7"/>
<feature type="region of interest" description="Disordered" evidence="1">
    <location>
        <begin position="36"/>
        <end position="60"/>
    </location>
</feature>
<accession>A0A1J8PLE7</accession>
<organism evidence="2 3">
    <name type="scientific">Rhizopogon vesiculosus</name>
    <dbReference type="NCBI Taxonomy" id="180088"/>
    <lineage>
        <taxon>Eukaryota</taxon>
        <taxon>Fungi</taxon>
        <taxon>Dikarya</taxon>
        <taxon>Basidiomycota</taxon>
        <taxon>Agaricomycotina</taxon>
        <taxon>Agaricomycetes</taxon>
        <taxon>Agaricomycetidae</taxon>
        <taxon>Boletales</taxon>
        <taxon>Suillineae</taxon>
        <taxon>Rhizopogonaceae</taxon>
        <taxon>Rhizopogon</taxon>
    </lineage>
</organism>
<dbReference type="EMBL" id="LVVM01005675">
    <property type="protein sequence ID" value="OJA09974.1"/>
    <property type="molecule type" value="Genomic_DNA"/>
</dbReference>
<evidence type="ECO:0000313" key="3">
    <source>
        <dbReference type="Proteomes" id="UP000183567"/>
    </source>
</evidence>
<proteinExistence type="predicted"/>
<dbReference type="Proteomes" id="UP000183567">
    <property type="component" value="Unassembled WGS sequence"/>
</dbReference>
<reference evidence="2 3" key="1">
    <citation type="submission" date="2016-03" db="EMBL/GenBank/DDBJ databases">
        <title>Comparative genomics of the ectomycorrhizal sister species Rhizopogon vinicolor and Rhizopogon vesiculosus (Basidiomycota: Boletales) reveals a divergence of the mating type B locus.</title>
        <authorList>
            <person name="Mujic A.B."/>
            <person name="Kuo A."/>
            <person name="Tritt A."/>
            <person name="Lipzen A."/>
            <person name="Chen C."/>
            <person name="Johnson J."/>
            <person name="Sharma A."/>
            <person name="Barry K."/>
            <person name="Grigoriev I.V."/>
            <person name="Spatafora J.W."/>
        </authorList>
    </citation>
    <scope>NUCLEOTIDE SEQUENCE [LARGE SCALE GENOMIC DNA]</scope>
    <source>
        <strain evidence="2 3">AM-OR11-056</strain>
    </source>
</reference>